<sequence length="1195" mass="135188">MPKHQRMLFSGWLFIVFICFSAGGFASNPEPGHHRILLLFSYHPEFPTTDKVIAGIHSVFPQGSVELDIEFMDSKRLYDAEMQSRFLRLLQYKLAHRKPYDVVVSADDNALNFLLNHRRHVLSDTPIVFLGVNNVQLAIDLDPVPDVTGVVEASSFRDTLTMMTSLFPGRKRLNILVDPTPSGQADLQTFKGVQSDFPMLEVQERSLADLTWDEWGQSLAMLDQNDMVLLLSAYRDRTGEARSFEEGLQLTMTSLNRVPVFHLWEHGVGDGILGGTLVSHFQQGREAALMVQRIFLGEPVRDIGVLRKSPNVPTFDYDVLRQFSLSVDDVGSKARIINKPEVWRQYQDYFLVALMMLGILAVFTLLLLRSHARITLEKSLLKALIDSIPDVIFFKNESHQYLGCNKAFEAITGFTERHITGQHQQFVVNQELDELFSIDDQQVLTSRRTVRKEAWFELSHGRRMLLDVVKTPYFDPKGKLLGLIAICRDVTDRYYSEARLARSKELLTNAQQLAHIGSWELSVSSLNFECTRELFNIFGLENAEATVGREDFINCLLPKDREELISAYQRVLVEHEPINYVHSIVTPSGSTKYVHSQINVEFNEEQVPIRVYGTVQDMTEHRLTDERIRQAATVFEHAAEAIVLTDANSVIVDVNDAFEKITGYHRDEVQGKTPGLLKSGKHDELFYAAMWQDIKSQGNWQGEVWNRRKSGAIYPEWLTISAIKSPEGMVTGYVGISSDISALKHSQEQLDYLAHHDPLTALPNRLLLQARLTHSLERGQRENFGVAVLFLDLDGFKHINDSLGHSAGDELLKNIASHLRNRVRQEDTIARIGGDEFVIVMEHIDEIGQVTILVDQLLQSFYLPKCVGGHEMVVSASIGISMYPRDASDVPTLLRNADAAMYKAKERGRNTYEFYTPQLTEEAFLRVKMEAEIRMAIEREEFTVYFQPQIDLNTGLVTGAEVLARWLHSERGIVPPVEFIALAEQNGQIIELGEVILRLACRQWRCWSDNGYVLPFIAVNFSARQFEDPRLIERVKAIFAAEAFPAERLEIEITEGHLMKKVEQTSAMLEELKSLGCTVAIDDFGTGYSSLSSLKKLPVNRLKIDRSFVQDLPRDEDDRVIARAIVALSHSLRLDVVAEGIETGDQLLILKEEGCLIGQGYLFCPPLPAATFEKLLLEEGKLETQSLKGSPVSLN</sequence>
<dbReference type="InterPro" id="IPR035919">
    <property type="entry name" value="EAL_sf"/>
</dbReference>
<dbReference type="OrthoDB" id="8416215at2"/>
<evidence type="ECO:0000313" key="7">
    <source>
        <dbReference type="Proteomes" id="UP000196027"/>
    </source>
</evidence>
<dbReference type="InterPro" id="IPR013655">
    <property type="entry name" value="PAS_fold_3"/>
</dbReference>
<dbReference type="Gene3D" id="3.30.450.20">
    <property type="entry name" value="PAS domain"/>
    <property type="match status" value="3"/>
</dbReference>
<dbReference type="Pfam" id="PF08448">
    <property type="entry name" value="PAS_4"/>
    <property type="match status" value="1"/>
</dbReference>
<feature type="domain" description="PAS" evidence="2">
    <location>
        <begin position="627"/>
        <end position="673"/>
    </location>
</feature>
<gene>
    <name evidence="6" type="ORF">OLMES_3816</name>
</gene>
<feature type="domain" description="PAS" evidence="2">
    <location>
        <begin position="377"/>
        <end position="444"/>
    </location>
</feature>
<dbReference type="SUPFAM" id="SSF141868">
    <property type="entry name" value="EAL domain-like"/>
    <property type="match status" value="1"/>
</dbReference>
<feature type="domain" description="EAL" evidence="4">
    <location>
        <begin position="926"/>
        <end position="1180"/>
    </location>
</feature>
<dbReference type="PANTHER" id="PTHR44757:SF2">
    <property type="entry name" value="BIOFILM ARCHITECTURE MAINTENANCE PROTEIN MBAA"/>
    <property type="match status" value="1"/>
</dbReference>
<dbReference type="SUPFAM" id="SSF55073">
    <property type="entry name" value="Nucleotide cyclase"/>
    <property type="match status" value="1"/>
</dbReference>
<accession>A0A1Y0IDH6</accession>
<dbReference type="Pfam" id="PF08447">
    <property type="entry name" value="PAS_3"/>
    <property type="match status" value="1"/>
</dbReference>
<feature type="domain" description="PAC" evidence="3">
    <location>
        <begin position="450"/>
        <end position="502"/>
    </location>
</feature>
<dbReference type="CDD" id="cd01949">
    <property type="entry name" value="GGDEF"/>
    <property type="match status" value="1"/>
</dbReference>
<dbReference type="SMART" id="SM00091">
    <property type="entry name" value="PAS"/>
    <property type="match status" value="3"/>
</dbReference>
<dbReference type="InterPro" id="IPR013656">
    <property type="entry name" value="PAS_4"/>
</dbReference>
<dbReference type="InterPro" id="IPR043128">
    <property type="entry name" value="Rev_trsase/Diguanyl_cyclase"/>
</dbReference>
<dbReference type="Pfam" id="PF00990">
    <property type="entry name" value="GGDEF"/>
    <property type="match status" value="1"/>
</dbReference>
<organism evidence="6 7">
    <name type="scientific">Oleiphilus messinensis</name>
    <dbReference type="NCBI Taxonomy" id="141451"/>
    <lineage>
        <taxon>Bacteria</taxon>
        <taxon>Pseudomonadati</taxon>
        <taxon>Pseudomonadota</taxon>
        <taxon>Gammaproteobacteria</taxon>
        <taxon>Oceanospirillales</taxon>
        <taxon>Oleiphilaceae</taxon>
        <taxon>Oleiphilus</taxon>
    </lineage>
</organism>
<dbReference type="PROSITE" id="PS50112">
    <property type="entry name" value="PAS"/>
    <property type="match status" value="2"/>
</dbReference>
<dbReference type="Gene3D" id="2.10.70.100">
    <property type="match status" value="1"/>
</dbReference>
<evidence type="ECO:0000259" key="5">
    <source>
        <dbReference type="PROSITE" id="PS50887"/>
    </source>
</evidence>
<dbReference type="InterPro" id="IPR029787">
    <property type="entry name" value="Nucleotide_cyclase"/>
</dbReference>
<dbReference type="InterPro" id="IPR052155">
    <property type="entry name" value="Biofilm_reg_signaling"/>
</dbReference>
<dbReference type="FunFam" id="3.30.70.270:FF:000001">
    <property type="entry name" value="Diguanylate cyclase domain protein"/>
    <property type="match status" value="1"/>
</dbReference>
<dbReference type="Gene3D" id="3.40.50.2300">
    <property type="match status" value="2"/>
</dbReference>
<evidence type="ECO:0000259" key="2">
    <source>
        <dbReference type="PROSITE" id="PS50112"/>
    </source>
</evidence>
<keyword evidence="7" id="KW-1185">Reference proteome</keyword>
<dbReference type="InterPro" id="IPR001610">
    <property type="entry name" value="PAC"/>
</dbReference>
<dbReference type="Gene3D" id="3.20.20.450">
    <property type="entry name" value="EAL domain"/>
    <property type="match status" value="1"/>
</dbReference>
<evidence type="ECO:0000313" key="6">
    <source>
        <dbReference type="EMBL" id="ARU57836.1"/>
    </source>
</evidence>
<dbReference type="InterPro" id="IPR035965">
    <property type="entry name" value="PAS-like_dom_sf"/>
</dbReference>
<dbReference type="SMART" id="SM00267">
    <property type="entry name" value="GGDEF"/>
    <property type="match status" value="1"/>
</dbReference>
<dbReference type="Pfam" id="PF00563">
    <property type="entry name" value="EAL"/>
    <property type="match status" value="1"/>
</dbReference>
<protein>
    <submittedName>
        <fullName evidence="6">PAS/PAC sensor-containing signal transduction diguanylate cyclase/phosphodiesterase</fullName>
    </submittedName>
</protein>
<dbReference type="PROSITE" id="PS50113">
    <property type="entry name" value="PAC"/>
    <property type="match status" value="3"/>
</dbReference>
<dbReference type="Pfam" id="PF13426">
    <property type="entry name" value="PAS_9"/>
    <property type="match status" value="1"/>
</dbReference>
<feature type="domain" description="PAC" evidence="3">
    <location>
        <begin position="578"/>
        <end position="630"/>
    </location>
</feature>
<name>A0A1Y0IDH6_9GAMM</name>
<feature type="domain" description="GGDEF" evidence="5">
    <location>
        <begin position="784"/>
        <end position="917"/>
    </location>
</feature>
<evidence type="ECO:0000259" key="4">
    <source>
        <dbReference type="PROSITE" id="PS50883"/>
    </source>
</evidence>
<evidence type="ECO:0000259" key="3">
    <source>
        <dbReference type="PROSITE" id="PS50113"/>
    </source>
</evidence>
<dbReference type="SUPFAM" id="SSF55785">
    <property type="entry name" value="PYP-like sensor domain (PAS domain)"/>
    <property type="match status" value="3"/>
</dbReference>
<dbReference type="NCBIfam" id="TIGR00254">
    <property type="entry name" value="GGDEF"/>
    <property type="match status" value="1"/>
</dbReference>
<dbReference type="Gene3D" id="3.30.70.270">
    <property type="match status" value="1"/>
</dbReference>
<dbReference type="CDD" id="cd01948">
    <property type="entry name" value="EAL"/>
    <property type="match status" value="1"/>
</dbReference>
<dbReference type="GO" id="GO:0003824">
    <property type="term" value="F:catalytic activity"/>
    <property type="evidence" value="ECO:0007669"/>
    <property type="project" value="UniProtKB-ARBA"/>
</dbReference>
<dbReference type="InterPro" id="IPR000700">
    <property type="entry name" value="PAS-assoc_C"/>
</dbReference>
<dbReference type="KEGG" id="ome:OLMES_3816"/>
<evidence type="ECO:0000256" key="1">
    <source>
        <dbReference type="ARBA" id="ARBA00001946"/>
    </source>
</evidence>
<dbReference type="SMART" id="SM00086">
    <property type="entry name" value="PAC"/>
    <property type="match status" value="3"/>
</dbReference>
<dbReference type="AlphaFoldDB" id="A0A1Y0IDH6"/>
<dbReference type="PROSITE" id="PS50883">
    <property type="entry name" value="EAL"/>
    <property type="match status" value="1"/>
</dbReference>
<feature type="domain" description="PAC" evidence="3">
    <location>
        <begin position="700"/>
        <end position="752"/>
    </location>
</feature>
<reference evidence="6 7" key="1">
    <citation type="submission" date="2017-05" db="EMBL/GenBank/DDBJ databases">
        <title>Genomic insights into alkan degradation activity of Oleiphilus messinensis.</title>
        <authorList>
            <person name="Kozyavkin S.A."/>
            <person name="Slesarev A.I."/>
            <person name="Golyshin P.N."/>
            <person name="Korzhenkov A."/>
            <person name="Golyshina O.N."/>
            <person name="Toshchakov S.V."/>
        </authorList>
    </citation>
    <scope>NUCLEOTIDE SEQUENCE [LARGE SCALE GENOMIC DNA]</scope>
    <source>
        <strain evidence="6 7">ME102</strain>
    </source>
</reference>
<dbReference type="PANTHER" id="PTHR44757">
    <property type="entry name" value="DIGUANYLATE CYCLASE DGCP"/>
    <property type="match status" value="1"/>
</dbReference>
<dbReference type="InterPro" id="IPR000014">
    <property type="entry name" value="PAS"/>
</dbReference>
<dbReference type="EMBL" id="CP021425">
    <property type="protein sequence ID" value="ARU57836.1"/>
    <property type="molecule type" value="Genomic_DNA"/>
</dbReference>
<proteinExistence type="predicted"/>
<dbReference type="SMART" id="SM00052">
    <property type="entry name" value="EAL"/>
    <property type="match status" value="1"/>
</dbReference>
<comment type="cofactor">
    <cofactor evidence="1">
        <name>Mg(2+)</name>
        <dbReference type="ChEBI" id="CHEBI:18420"/>
    </cofactor>
</comment>
<dbReference type="PROSITE" id="PS50887">
    <property type="entry name" value="GGDEF"/>
    <property type="match status" value="1"/>
</dbReference>
<dbReference type="InterPro" id="IPR000160">
    <property type="entry name" value="GGDEF_dom"/>
</dbReference>
<dbReference type="RefSeq" id="WP_087462688.1">
    <property type="nucleotide sequence ID" value="NZ_CP021425.1"/>
</dbReference>
<dbReference type="CDD" id="cd00130">
    <property type="entry name" value="PAS"/>
    <property type="match status" value="2"/>
</dbReference>
<dbReference type="Proteomes" id="UP000196027">
    <property type="component" value="Chromosome"/>
</dbReference>
<dbReference type="NCBIfam" id="TIGR00229">
    <property type="entry name" value="sensory_box"/>
    <property type="match status" value="2"/>
</dbReference>
<dbReference type="InterPro" id="IPR001633">
    <property type="entry name" value="EAL_dom"/>
</dbReference>